<feature type="compositionally biased region" description="Basic and acidic residues" evidence="6">
    <location>
        <begin position="214"/>
        <end position="248"/>
    </location>
</feature>
<reference evidence="8" key="1">
    <citation type="journal article" date="2019" name="J. For. Res.">
        <title>Expression and analysis of zinc finger family gene in Lenzites gibbosa.</title>
        <authorList>
            <person name="Zhang J."/>
            <person name="Chi Y."/>
            <person name="Li S."/>
            <person name="Zhang J."/>
            <person name="Chen J."/>
        </authorList>
    </citation>
    <scope>NUCLEOTIDE SEQUENCE</scope>
    <source>
        <strain evidence="8">ZnF140</strain>
    </source>
</reference>
<evidence type="ECO:0000259" key="7">
    <source>
        <dbReference type="PROSITE" id="PS50064"/>
    </source>
</evidence>
<dbReference type="Gene3D" id="3.30.1740.10">
    <property type="entry name" value="Zinc finger, PARP-type"/>
    <property type="match status" value="2"/>
</dbReference>
<feature type="compositionally biased region" description="Basic residues" evidence="6">
    <location>
        <begin position="266"/>
        <end position="275"/>
    </location>
</feature>
<feature type="compositionally biased region" description="Acidic residues" evidence="6">
    <location>
        <begin position="278"/>
        <end position="290"/>
    </location>
</feature>
<evidence type="ECO:0000256" key="2">
    <source>
        <dbReference type="ARBA" id="ARBA00022723"/>
    </source>
</evidence>
<proteinExistence type="evidence at transcript level"/>
<keyword evidence="2" id="KW-0479">Metal-binding</keyword>
<evidence type="ECO:0000256" key="5">
    <source>
        <dbReference type="ARBA" id="ARBA00023242"/>
    </source>
</evidence>
<feature type="compositionally biased region" description="Basic and acidic residues" evidence="6">
    <location>
        <begin position="102"/>
        <end position="117"/>
    </location>
</feature>
<dbReference type="OrthoDB" id="429950at2759"/>
<dbReference type="GO" id="GO:0008270">
    <property type="term" value="F:zinc ion binding"/>
    <property type="evidence" value="ECO:0007669"/>
    <property type="project" value="UniProtKB-KW"/>
</dbReference>
<feature type="compositionally biased region" description="Basic and acidic residues" evidence="6">
    <location>
        <begin position="256"/>
        <end position="265"/>
    </location>
</feature>
<evidence type="ECO:0000256" key="6">
    <source>
        <dbReference type="SAM" id="MobiDB-lite"/>
    </source>
</evidence>
<dbReference type="SMART" id="SM01336">
    <property type="entry name" value="zf-PARP"/>
    <property type="match status" value="2"/>
</dbReference>
<evidence type="ECO:0000256" key="1">
    <source>
        <dbReference type="ARBA" id="ARBA00004123"/>
    </source>
</evidence>
<feature type="compositionally biased region" description="Low complexity" evidence="6">
    <location>
        <begin position="299"/>
        <end position="309"/>
    </location>
</feature>
<feature type="compositionally biased region" description="Low complexity" evidence="6">
    <location>
        <begin position="375"/>
        <end position="390"/>
    </location>
</feature>
<feature type="region of interest" description="Disordered" evidence="6">
    <location>
        <begin position="102"/>
        <end position="146"/>
    </location>
</feature>
<feature type="compositionally biased region" description="Basic residues" evidence="6">
    <location>
        <begin position="310"/>
        <end position="319"/>
    </location>
</feature>
<evidence type="ECO:0000256" key="4">
    <source>
        <dbReference type="ARBA" id="ARBA00022833"/>
    </source>
</evidence>
<feature type="domain" description="PARP-type" evidence="7">
    <location>
        <begin position="146"/>
        <end position="232"/>
    </location>
</feature>
<organism evidence="8">
    <name type="scientific">Trametes gibbosa</name>
    <dbReference type="NCBI Taxonomy" id="160864"/>
    <lineage>
        <taxon>Eukaryota</taxon>
        <taxon>Fungi</taxon>
        <taxon>Dikarya</taxon>
        <taxon>Basidiomycota</taxon>
        <taxon>Agaricomycotina</taxon>
        <taxon>Agaricomycetes</taxon>
        <taxon>Polyporales</taxon>
        <taxon>Polyporaceae</taxon>
        <taxon>Trametes</taxon>
    </lineage>
</organism>
<dbReference type="GO" id="GO:0005634">
    <property type="term" value="C:nucleus"/>
    <property type="evidence" value="ECO:0007669"/>
    <property type="project" value="UniProtKB-SubCell"/>
</dbReference>
<comment type="subcellular location">
    <subcellularLocation>
        <location evidence="1">Nucleus</location>
    </subcellularLocation>
</comment>
<dbReference type="InterPro" id="IPR001510">
    <property type="entry name" value="Znf_PARP"/>
</dbReference>
<dbReference type="Pfam" id="PF00645">
    <property type="entry name" value="zf-PARP"/>
    <property type="match status" value="2"/>
</dbReference>
<feature type="region of interest" description="Disordered" evidence="6">
    <location>
        <begin position="203"/>
        <end position="409"/>
    </location>
</feature>
<evidence type="ECO:0000256" key="3">
    <source>
        <dbReference type="ARBA" id="ARBA00022771"/>
    </source>
</evidence>
<sequence>MSDTEGTKKSGYRLEYASSARSKCNGPKPCKGTPIGKGELRFGSLVDFRGNTNFSWRHWGCVTTKIITNMKNSFDEADELDGFDDLNAEDQDRVKKAWEDGHVAAEDVPETAHKADGEEGEDDEEEKPKKRGGKKKEEDDGGKGVFKFEYASSGRSKCKDCGENIGKDYFRFGQEGDFRGNKTLAWRHWGCSDTKLVEKLKASYDEPSQVPGWDDLKGGEKEKVQRAWDEGAIPTDDKGVGEPVDTGKKKPVPRKKKEENGEAKPKKARAPRKKKVEVEDEDDEMDDEEEPKPKKGRGAAKTAPAAKAKSAPKKAAAKKKKEESESGEDFGDELAAVDDEEIDEDEEEPEENPKKRKRAPASKGTSKPPSKRAKPASSSKPPSKAKASSSRGKKKVEEPIEEADEDDYD</sequence>
<dbReference type="GO" id="GO:0003677">
    <property type="term" value="F:DNA binding"/>
    <property type="evidence" value="ECO:0007669"/>
    <property type="project" value="InterPro"/>
</dbReference>
<keyword evidence="3" id="KW-0863">Zinc-finger</keyword>
<accession>A0A6G6FQN7</accession>
<evidence type="ECO:0000313" key="8">
    <source>
        <dbReference type="EMBL" id="QIE48547.1"/>
    </source>
</evidence>
<dbReference type="SUPFAM" id="SSF57716">
    <property type="entry name" value="Glucocorticoid receptor-like (DNA-binding domain)"/>
    <property type="match status" value="2"/>
</dbReference>
<keyword evidence="5" id="KW-0539">Nucleus</keyword>
<dbReference type="InterPro" id="IPR036957">
    <property type="entry name" value="Znf_PARP_sf"/>
</dbReference>
<protein>
    <recommendedName>
        <fullName evidence="7">PARP-type domain-containing protein</fullName>
    </recommendedName>
</protein>
<feature type="compositionally biased region" description="Acidic residues" evidence="6">
    <location>
        <begin position="399"/>
        <end position="409"/>
    </location>
</feature>
<dbReference type="PROSITE" id="PS50064">
    <property type="entry name" value="ZF_PARP_2"/>
    <property type="match status" value="2"/>
</dbReference>
<keyword evidence="4" id="KW-0862">Zinc</keyword>
<name>A0A6G6FQN7_9APHY</name>
<feature type="compositionally biased region" description="Acidic residues" evidence="6">
    <location>
        <begin position="325"/>
        <end position="350"/>
    </location>
</feature>
<dbReference type="EMBL" id="MK805274">
    <property type="protein sequence ID" value="QIE48547.1"/>
    <property type="molecule type" value="mRNA"/>
</dbReference>
<feature type="domain" description="PARP-type" evidence="7">
    <location>
        <begin position="12"/>
        <end position="102"/>
    </location>
</feature>
<dbReference type="AlphaFoldDB" id="A0A6G6FQN7"/>